<sequence>MFSSILSSSRPVSSLACVTHLRLEFPPVRTGLPATRDNPEEHCCRGQWLPVAASSFHPRAGEAAREGARDDPHPAVYKPRLQACPQAPRQGSAGDRWRLWHRRAVCYLYALEGPP</sequence>
<evidence type="ECO:0000313" key="2">
    <source>
        <dbReference type="Proteomes" id="UP000288805"/>
    </source>
</evidence>
<gene>
    <name evidence="1" type="ORF">CK203_100505</name>
</gene>
<dbReference type="EMBL" id="QGNW01001151">
    <property type="protein sequence ID" value="RVW53280.1"/>
    <property type="molecule type" value="Genomic_DNA"/>
</dbReference>
<evidence type="ECO:0000313" key="1">
    <source>
        <dbReference type="EMBL" id="RVW53280.1"/>
    </source>
</evidence>
<accession>A0A438EZV4</accession>
<dbReference type="AlphaFoldDB" id="A0A438EZV4"/>
<comment type="caution">
    <text evidence="1">The sequence shown here is derived from an EMBL/GenBank/DDBJ whole genome shotgun (WGS) entry which is preliminary data.</text>
</comment>
<organism evidence="1 2">
    <name type="scientific">Vitis vinifera</name>
    <name type="common">Grape</name>
    <dbReference type="NCBI Taxonomy" id="29760"/>
    <lineage>
        <taxon>Eukaryota</taxon>
        <taxon>Viridiplantae</taxon>
        <taxon>Streptophyta</taxon>
        <taxon>Embryophyta</taxon>
        <taxon>Tracheophyta</taxon>
        <taxon>Spermatophyta</taxon>
        <taxon>Magnoliopsida</taxon>
        <taxon>eudicotyledons</taxon>
        <taxon>Gunneridae</taxon>
        <taxon>Pentapetalae</taxon>
        <taxon>rosids</taxon>
        <taxon>Vitales</taxon>
        <taxon>Vitaceae</taxon>
        <taxon>Viteae</taxon>
        <taxon>Vitis</taxon>
    </lineage>
</organism>
<reference evidence="1 2" key="1">
    <citation type="journal article" date="2018" name="PLoS Genet.">
        <title>Population sequencing reveals clonal diversity and ancestral inbreeding in the grapevine cultivar Chardonnay.</title>
        <authorList>
            <person name="Roach M.J."/>
            <person name="Johnson D.L."/>
            <person name="Bohlmann J."/>
            <person name="van Vuuren H.J."/>
            <person name="Jones S.J."/>
            <person name="Pretorius I.S."/>
            <person name="Schmidt S.A."/>
            <person name="Borneman A.R."/>
        </authorList>
    </citation>
    <scope>NUCLEOTIDE SEQUENCE [LARGE SCALE GENOMIC DNA]</scope>
    <source>
        <strain evidence="2">cv. Chardonnay</strain>
        <tissue evidence="1">Leaf</tissue>
    </source>
</reference>
<dbReference type="Proteomes" id="UP000288805">
    <property type="component" value="Unassembled WGS sequence"/>
</dbReference>
<name>A0A438EZV4_VITVI</name>
<proteinExistence type="predicted"/>
<protein>
    <submittedName>
        <fullName evidence="1">Uncharacterized protein</fullName>
    </submittedName>
</protein>